<organism evidence="1">
    <name type="scientific">Harvfovirus sp</name>
    <dbReference type="NCBI Taxonomy" id="2487768"/>
    <lineage>
        <taxon>Viruses</taxon>
        <taxon>Varidnaviria</taxon>
        <taxon>Bamfordvirae</taxon>
        <taxon>Nucleocytoviricota</taxon>
        <taxon>Megaviricetes</taxon>
        <taxon>Imitervirales</taxon>
        <taxon>Mimiviridae</taxon>
        <taxon>Klosneuvirinae</taxon>
    </lineage>
</organism>
<dbReference type="EMBL" id="MK072302">
    <property type="protein sequence ID" value="AYV81773.1"/>
    <property type="molecule type" value="Genomic_DNA"/>
</dbReference>
<proteinExistence type="predicted"/>
<protein>
    <submittedName>
        <fullName evidence="1">Uncharacterized protein</fullName>
    </submittedName>
</protein>
<name>A0A3G5A7F4_9VIRU</name>
<reference evidence="1" key="1">
    <citation type="submission" date="2018-10" db="EMBL/GenBank/DDBJ databases">
        <title>Hidden diversity of soil giant viruses.</title>
        <authorList>
            <person name="Schulz F."/>
            <person name="Alteio L."/>
            <person name="Goudeau D."/>
            <person name="Ryan E.M."/>
            <person name="Malmstrom R.R."/>
            <person name="Blanchard J."/>
            <person name="Woyke T."/>
        </authorList>
    </citation>
    <scope>NUCLEOTIDE SEQUENCE</scope>
    <source>
        <strain evidence="1">HAV1</strain>
    </source>
</reference>
<evidence type="ECO:0000313" key="1">
    <source>
        <dbReference type="EMBL" id="AYV81773.1"/>
    </source>
</evidence>
<sequence length="239" mass="26999">MAAFGSSESSVEAIRPKWVSSLAAMVVSWDIVKQALTYRGAYSRGSPIYDTLSKNGMAFETIMINFPIDELIRKILDDGPISKEDDVYSRVMYACIGPDAIGRPALAWKDAIRRGDEILQEIDKAPLDAVSFDQWKLPMLLDIDGCIGFFDVIAPLVRGFYLYSVGETLVNYGEAELINRWYEIVKAKGPLYMTNMIIQEPNLLDIQINIPQVLIGIIISYGKWELRPRSEVMTWLLHI</sequence>
<gene>
    <name evidence="1" type="ORF">Harvfovirus60_6</name>
</gene>
<accession>A0A3G5A7F4</accession>